<dbReference type="PANTHER" id="PTHR42643">
    <property type="entry name" value="IONOTROPIC RECEPTOR 20A-RELATED"/>
    <property type="match status" value="1"/>
</dbReference>
<dbReference type="SUPFAM" id="SSF53850">
    <property type="entry name" value="Periplasmic binding protein-like II"/>
    <property type="match status" value="1"/>
</dbReference>
<evidence type="ECO:0000256" key="2">
    <source>
        <dbReference type="ARBA" id="ARBA00022475"/>
    </source>
</evidence>
<keyword evidence="10" id="KW-1185">Reference proteome</keyword>
<reference evidence="9" key="1">
    <citation type="journal article" date="2023" name="IScience">
        <title>Live-bearing cockroach genome reveals convergent evolutionary mechanisms linked to viviparity in insects and beyond.</title>
        <authorList>
            <person name="Fouks B."/>
            <person name="Harrison M.C."/>
            <person name="Mikhailova A.A."/>
            <person name="Marchal E."/>
            <person name="English S."/>
            <person name="Carruthers M."/>
            <person name="Jennings E.C."/>
            <person name="Chiamaka E.L."/>
            <person name="Frigard R.A."/>
            <person name="Pippel M."/>
            <person name="Attardo G.M."/>
            <person name="Benoit J.B."/>
            <person name="Bornberg-Bauer E."/>
            <person name="Tobe S.S."/>
        </authorList>
    </citation>
    <scope>NUCLEOTIDE SEQUENCE</scope>
    <source>
        <strain evidence="9">Stay&amp;Tobe</strain>
    </source>
</reference>
<evidence type="ECO:0000256" key="3">
    <source>
        <dbReference type="ARBA" id="ARBA00022692"/>
    </source>
</evidence>
<evidence type="ECO:0008006" key="11">
    <source>
        <dbReference type="Google" id="ProtNLM"/>
    </source>
</evidence>
<dbReference type="EMBL" id="JASPKZ010005712">
    <property type="protein sequence ID" value="KAJ9588096.1"/>
    <property type="molecule type" value="Genomic_DNA"/>
</dbReference>
<dbReference type="PANTHER" id="PTHR42643:SF30">
    <property type="entry name" value="IONOTROPIC RECEPTOR 40A-RELATED"/>
    <property type="match status" value="1"/>
</dbReference>
<feature type="transmembrane region" description="Helical" evidence="8">
    <location>
        <begin position="175"/>
        <end position="194"/>
    </location>
</feature>
<keyword evidence="4 8" id="KW-1133">Transmembrane helix</keyword>
<dbReference type="Proteomes" id="UP001233999">
    <property type="component" value="Unassembled WGS sequence"/>
</dbReference>
<accession>A0AAD7ZWQ7</accession>
<gene>
    <name evidence="9" type="ORF">L9F63_018523</name>
</gene>
<organism evidence="9 10">
    <name type="scientific">Diploptera punctata</name>
    <name type="common">Pacific beetle cockroach</name>
    <dbReference type="NCBI Taxonomy" id="6984"/>
    <lineage>
        <taxon>Eukaryota</taxon>
        <taxon>Metazoa</taxon>
        <taxon>Ecdysozoa</taxon>
        <taxon>Arthropoda</taxon>
        <taxon>Hexapoda</taxon>
        <taxon>Insecta</taxon>
        <taxon>Pterygota</taxon>
        <taxon>Neoptera</taxon>
        <taxon>Polyneoptera</taxon>
        <taxon>Dictyoptera</taxon>
        <taxon>Blattodea</taxon>
        <taxon>Blaberoidea</taxon>
        <taxon>Blaberidae</taxon>
        <taxon>Diplopterinae</taxon>
        <taxon>Diploptera</taxon>
    </lineage>
</organism>
<evidence type="ECO:0000256" key="8">
    <source>
        <dbReference type="SAM" id="Phobius"/>
    </source>
</evidence>
<keyword evidence="6" id="KW-0675">Receptor</keyword>
<sequence>MIFKFLNDYSLRNTLVVYHDTTKYLQIVSWPSDECGNLILAPISSNCNENVYISNEIYKPKVETSSRKCKFHVHAIHNPPYSMFTTTFMPTVTDGIELKLITVIANKLGIEIKNITEVGDLPRNMIMLGETSGFQSTNTIKYMSRYYTETYTWVVPRSASHPHWSNITKVFKIETWLLIISSLFLVSITMKFINTYNNIDIFKYIFISWGVFLHIPVDEISKKTAVRITFITWILISIALTTVFQAFMKSFFIDPGRKHQINTFNELEQTNLKLSLTHKIFFQNNMLYYTNKHTFLMFPNDCQMLEFCFRNLSVAAFTTEERFLYTSRLYFRDVSTSLYHKFTEGGVSFHRTLNMYARNPFVEAVNKITIRLVEGGIVNKIVESFLDPSGWTRGKRMGKTSIHDYVPMSMLHMTSPFMYLIYGYLLSTAVFILEYVFFNKMISVYIP</sequence>
<evidence type="ECO:0000256" key="1">
    <source>
        <dbReference type="ARBA" id="ARBA00004651"/>
    </source>
</evidence>
<evidence type="ECO:0000313" key="10">
    <source>
        <dbReference type="Proteomes" id="UP001233999"/>
    </source>
</evidence>
<evidence type="ECO:0000256" key="5">
    <source>
        <dbReference type="ARBA" id="ARBA00023136"/>
    </source>
</evidence>
<feature type="transmembrane region" description="Helical" evidence="8">
    <location>
        <begin position="417"/>
        <end position="438"/>
    </location>
</feature>
<name>A0AAD7ZWQ7_DIPPU</name>
<comment type="subcellular location">
    <subcellularLocation>
        <location evidence="1">Cell membrane</location>
        <topology evidence="1">Multi-pass membrane protein</topology>
    </subcellularLocation>
</comment>
<evidence type="ECO:0000256" key="4">
    <source>
        <dbReference type="ARBA" id="ARBA00022989"/>
    </source>
</evidence>
<reference evidence="9" key="2">
    <citation type="submission" date="2023-05" db="EMBL/GenBank/DDBJ databases">
        <authorList>
            <person name="Fouks B."/>
        </authorList>
    </citation>
    <scope>NUCLEOTIDE SEQUENCE</scope>
    <source>
        <strain evidence="9">Stay&amp;Tobe</strain>
        <tissue evidence="9">Testes</tissue>
    </source>
</reference>
<dbReference type="AlphaFoldDB" id="A0AAD7ZWQ7"/>
<feature type="transmembrane region" description="Helical" evidence="8">
    <location>
        <begin position="229"/>
        <end position="248"/>
    </location>
</feature>
<protein>
    <recommendedName>
        <fullName evidence="11">Ionotropic glutamate receptor C-terminal domain-containing protein</fullName>
    </recommendedName>
</protein>
<keyword evidence="3 8" id="KW-0812">Transmembrane</keyword>
<evidence type="ECO:0000256" key="6">
    <source>
        <dbReference type="ARBA" id="ARBA00023170"/>
    </source>
</evidence>
<evidence type="ECO:0000256" key="7">
    <source>
        <dbReference type="ARBA" id="ARBA00023180"/>
    </source>
</evidence>
<proteinExistence type="predicted"/>
<keyword evidence="2" id="KW-1003">Cell membrane</keyword>
<dbReference type="InterPro" id="IPR052192">
    <property type="entry name" value="Insect_Ionotropic_Sensory_Rcpt"/>
</dbReference>
<keyword evidence="7" id="KW-0325">Glycoprotein</keyword>
<evidence type="ECO:0000313" key="9">
    <source>
        <dbReference type="EMBL" id="KAJ9588096.1"/>
    </source>
</evidence>
<dbReference type="Gene3D" id="1.10.287.70">
    <property type="match status" value="1"/>
</dbReference>
<keyword evidence="5 8" id="KW-0472">Membrane</keyword>
<dbReference type="GO" id="GO:0005886">
    <property type="term" value="C:plasma membrane"/>
    <property type="evidence" value="ECO:0007669"/>
    <property type="project" value="UniProtKB-SubCell"/>
</dbReference>
<comment type="caution">
    <text evidence="9">The sequence shown here is derived from an EMBL/GenBank/DDBJ whole genome shotgun (WGS) entry which is preliminary data.</text>
</comment>